<name>A0A914YFH3_9BILA</name>
<reference evidence="3" key="1">
    <citation type="submission" date="2022-11" db="UniProtKB">
        <authorList>
            <consortium name="WormBaseParasite"/>
        </authorList>
    </citation>
    <scope>IDENTIFICATION</scope>
</reference>
<dbReference type="PANTHER" id="PTHR31751:SF42">
    <property type="entry name" value="PROTEIN CBG10204"/>
    <property type="match status" value="1"/>
</dbReference>
<proteinExistence type="predicted"/>
<feature type="region of interest" description="Disordered" evidence="1">
    <location>
        <begin position="234"/>
        <end position="260"/>
    </location>
</feature>
<dbReference type="Proteomes" id="UP000887577">
    <property type="component" value="Unplaced"/>
</dbReference>
<dbReference type="AlphaFoldDB" id="A0A914YFH3"/>
<evidence type="ECO:0000313" key="2">
    <source>
        <dbReference type="Proteomes" id="UP000887577"/>
    </source>
</evidence>
<dbReference type="WBParaSite" id="PSU_v2.g17507.t1">
    <property type="protein sequence ID" value="PSU_v2.g17507.t1"/>
    <property type="gene ID" value="PSU_v2.g17507"/>
</dbReference>
<protein>
    <submittedName>
        <fullName evidence="3">THAP-type domain-containing protein</fullName>
    </submittedName>
</protein>
<accession>A0A914YFH3</accession>
<evidence type="ECO:0000256" key="1">
    <source>
        <dbReference type="SAM" id="MobiDB-lite"/>
    </source>
</evidence>
<dbReference type="PANTHER" id="PTHR31751">
    <property type="entry name" value="SI:CH211-108C17.2-RELATED-RELATED"/>
    <property type="match status" value="1"/>
</dbReference>
<keyword evidence="2" id="KW-1185">Reference proteome</keyword>
<evidence type="ECO:0000313" key="3">
    <source>
        <dbReference type="WBParaSite" id="PSU_v2.g17507.t1"/>
    </source>
</evidence>
<sequence length="281" mass="32168">MSPCPVCGNHVDAKSGKLLPTSKKTLQDYCHSMGIPNTSFQDIETRRYVCYSHFGKNQFYIVDGQKKLNDDPLELEGDIIGGMKFVEHLECGHDEPSTKVALDPSSKSFGVLQKSFTSDSFLHDVQNCSPHFATSLNESFHSLKTNKYCTKNYYYGLKGFTNRTQLAALHHNHNILDTESGKRKKIGKKEYAYRAKHRDGEFVTKQRKTPPDFSWKKTILQKSRIHIPTIHHKKTQGEIEGDITDISENEDEDNPPSRDEYFGRMILNEMGLEEEDNDDNE</sequence>
<feature type="compositionally biased region" description="Acidic residues" evidence="1">
    <location>
        <begin position="239"/>
        <end position="254"/>
    </location>
</feature>
<organism evidence="2 3">
    <name type="scientific">Panagrolaimus superbus</name>
    <dbReference type="NCBI Taxonomy" id="310955"/>
    <lineage>
        <taxon>Eukaryota</taxon>
        <taxon>Metazoa</taxon>
        <taxon>Ecdysozoa</taxon>
        <taxon>Nematoda</taxon>
        <taxon>Chromadorea</taxon>
        <taxon>Rhabditida</taxon>
        <taxon>Tylenchina</taxon>
        <taxon>Panagrolaimomorpha</taxon>
        <taxon>Panagrolaimoidea</taxon>
        <taxon>Panagrolaimidae</taxon>
        <taxon>Panagrolaimus</taxon>
    </lineage>
</organism>